<accession>A0ABP7J1E6</accession>
<dbReference type="Gene3D" id="3.60.40.10">
    <property type="entry name" value="PPM-type phosphatase domain"/>
    <property type="match status" value="1"/>
</dbReference>
<dbReference type="SMART" id="SM00332">
    <property type="entry name" value="PP2Cc"/>
    <property type="match status" value="1"/>
</dbReference>
<organism evidence="2 3">
    <name type="scientific">Sphaerisporangium flaviroseum</name>
    <dbReference type="NCBI Taxonomy" id="509199"/>
    <lineage>
        <taxon>Bacteria</taxon>
        <taxon>Bacillati</taxon>
        <taxon>Actinomycetota</taxon>
        <taxon>Actinomycetes</taxon>
        <taxon>Streptosporangiales</taxon>
        <taxon>Streptosporangiaceae</taxon>
        <taxon>Sphaerisporangium</taxon>
    </lineage>
</organism>
<proteinExistence type="predicted"/>
<name>A0ABP7J1E6_9ACTN</name>
<dbReference type="SUPFAM" id="SSF81606">
    <property type="entry name" value="PP2C-like"/>
    <property type="match status" value="1"/>
</dbReference>
<gene>
    <name evidence="2" type="ORF">GCM10022226_61820</name>
</gene>
<dbReference type="RefSeq" id="WP_344948158.1">
    <property type="nucleotide sequence ID" value="NZ_BAAAZR010000031.1"/>
</dbReference>
<evidence type="ECO:0000313" key="2">
    <source>
        <dbReference type="EMBL" id="GAA3832225.1"/>
    </source>
</evidence>
<dbReference type="EMBL" id="BAAAZR010000031">
    <property type="protein sequence ID" value="GAA3832225.1"/>
    <property type="molecule type" value="Genomic_DNA"/>
</dbReference>
<dbReference type="InterPro" id="IPR036457">
    <property type="entry name" value="PPM-type-like_dom_sf"/>
</dbReference>
<dbReference type="PROSITE" id="PS51746">
    <property type="entry name" value="PPM_2"/>
    <property type="match status" value="1"/>
</dbReference>
<protein>
    <recommendedName>
        <fullName evidence="1">PPM-type phosphatase domain-containing protein</fullName>
    </recommendedName>
</protein>
<sequence>MTATLFTLPIGGFGATLTRRGPRDWNADHVAVRTTSYPGQVIAIAIADGAGDTPIAAHCAQIAAETTAAAAAHTAMAEAGIHAARQAVRYFYDQDPDEQTAVATIVTAVITDRGIDIAWVGDSVVFALDTDGVLHALTEPSHPLRPLPNNVTDGTIRSRFLWIADPGDQEVDLRLDVRRLLVTSDGLTHHITPTEISDILITADSPQTACQALADAAEDIDTYDNVTVAVIDLAGDTVSR</sequence>
<evidence type="ECO:0000259" key="1">
    <source>
        <dbReference type="PROSITE" id="PS51746"/>
    </source>
</evidence>
<dbReference type="InterPro" id="IPR001932">
    <property type="entry name" value="PPM-type_phosphatase-like_dom"/>
</dbReference>
<keyword evidence="3" id="KW-1185">Reference proteome</keyword>
<evidence type="ECO:0000313" key="3">
    <source>
        <dbReference type="Proteomes" id="UP001500888"/>
    </source>
</evidence>
<dbReference type="Proteomes" id="UP001500888">
    <property type="component" value="Unassembled WGS sequence"/>
</dbReference>
<comment type="caution">
    <text evidence="2">The sequence shown here is derived from an EMBL/GenBank/DDBJ whole genome shotgun (WGS) entry which is preliminary data.</text>
</comment>
<dbReference type="Pfam" id="PF13672">
    <property type="entry name" value="PP2C_2"/>
    <property type="match status" value="1"/>
</dbReference>
<feature type="domain" description="PPM-type phosphatase" evidence="1">
    <location>
        <begin position="12"/>
        <end position="233"/>
    </location>
</feature>
<reference evidence="3" key="1">
    <citation type="journal article" date="2019" name="Int. J. Syst. Evol. Microbiol.">
        <title>The Global Catalogue of Microorganisms (GCM) 10K type strain sequencing project: providing services to taxonomists for standard genome sequencing and annotation.</title>
        <authorList>
            <consortium name="The Broad Institute Genomics Platform"/>
            <consortium name="The Broad Institute Genome Sequencing Center for Infectious Disease"/>
            <person name="Wu L."/>
            <person name="Ma J."/>
        </authorList>
    </citation>
    <scope>NUCLEOTIDE SEQUENCE [LARGE SCALE GENOMIC DNA]</scope>
    <source>
        <strain evidence="3">JCM 16908</strain>
    </source>
</reference>